<evidence type="ECO:0008006" key="3">
    <source>
        <dbReference type="Google" id="ProtNLM"/>
    </source>
</evidence>
<accession>A0ABS0EMC4</accession>
<gene>
    <name evidence="1" type="ORF">ITJ86_17100</name>
</gene>
<evidence type="ECO:0000313" key="1">
    <source>
        <dbReference type="EMBL" id="MBF8151619.1"/>
    </source>
</evidence>
<dbReference type="Proteomes" id="UP000611215">
    <property type="component" value="Unassembled WGS sequence"/>
</dbReference>
<dbReference type="EMBL" id="JADOET010000037">
    <property type="protein sequence ID" value="MBF8151619.1"/>
    <property type="molecule type" value="Genomic_DNA"/>
</dbReference>
<evidence type="ECO:0000313" key="2">
    <source>
        <dbReference type="Proteomes" id="UP000611215"/>
    </source>
</evidence>
<name>A0ABS0EMC4_9FLAO</name>
<keyword evidence="2" id="KW-1185">Reference proteome</keyword>
<proteinExistence type="predicted"/>
<sequence>MKYILFSISLFFFLHNSFCQEKRVYLFEEVLKPINDFQLNFFIKDSLSIYKSNNRNSFLINHNKINSLDSVIITYDSFYSQKLDLDVLKKLDTIVLNKQIHLDEVVIKKQFERKELGAVSKNRNLKKLGSTSTSENIIQLEVNDYKGAQIESISIYIYEKFRDLYNTKFINENIDIKFYLFQSNESPNNNTENLLKNELIVNTEKGEKGWLSIDLKDLNIKIKDYKYLYIGYSTFGSPIALGIIKTKKLDNNIIKYGRGTFVEGNRQWRLPKIIYNKKEVSIPAIKIKIKQ</sequence>
<reference evidence="1 2" key="1">
    <citation type="submission" date="2020-11" db="EMBL/GenBank/DDBJ databases">
        <title>Winogradskyella marina sp. nov., isolated from marine sediment.</title>
        <authorList>
            <person name="Bo J."/>
            <person name="Wang S."/>
            <person name="Song X."/>
            <person name="Du Z."/>
        </authorList>
    </citation>
    <scope>NUCLEOTIDE SEQUENCE [LARGE SCALE GENOMIC DNA]</scope>
    <source>
        <strain evidence="1 2">F6397</strain>
    </source>
</reference>
<protein>
    <recommendedName>
        <fullName evidence="3">GLPGLI family protein</fullName>
    </recommendedName>
</protein>
<comment type="caution">
    <text evidence="1">The sequence shown here is derived from an EMBL/GenBank/DDBJ whole genome shotgun (WGS) entry which is preliminary data.</text>
</comment>
<organism evidence="1 2">
    <name type="scientific">Winogradskyella marina</name>
    <dbReference type="NCBI Taxonomy" id="2785530"/>
    <lineage>
        <taxon>Bacteria</taxon>
        <taxon>Pseudomonadati</taxon>
        <taxon>Bacteroidota</taxon>
        <taxon>Flavobacteriia</taxon>
        <taxon>Flavobacteriales</taxon>
        <taxon>Flavobacteriaceae</taxon>
        <taxon>Winogradskyella</taxon>
    </lineage>
</organism>
<dbReference type="RefSeq" id="WP_195872868.1">
    <property type="nucleotide sequence ID" value="NZ_JADOET010000037.1"/>
</dbReference>